<gene>
    <name evidence="3" type="ORF">HS088_TW07G01088</name>
</gene>
<dbReference type="AlphaFoldDB" id="A0A7J7DGN1"/>
<keyword evidence="1" id="KW-0175">Coiled coil</keyword>
<organism evidence="3 4">
    <name type="scientific">Tripterygium wilfordii</name>
    <name type="common">Thunder God vine</name>
    <dbReference type="NCBI Taxonomy" id="458696"/>
    <lineage>
        <taxon>Eukaryota</taxon>
        <taxon>Viridiplantae</taxon>
        <taxon>Streptophyta</taxon>
        <taxon>Embryophyta</taxon>
        <taxon>Tracheophyta</taxon>
        <taxon>Spermatophyta</taxon>
        <taxon>Magnoliopsida</taxon>
        <taxon>eudicotyledons</taxon>
        <taxon>Gunneridae</taxon>
        <taxon>Pentapetalae</taxon>
        <taxon>rosids</taxon>
        <taxon>fabids</taxon>
        <taxon>Celastrales</taxon>
        <taxon>Celastraceae</taxon>
        <taxon>Tripterygium</taxon>
    </lineage>
</organism>
<evidence type="ECO:0000313" key="3">
    <source>
        <dbReference type="EMBL" id="KAF5745501.1"/>
    </source>
</evidence>
<dbReference type="InterPro" id="IPR004252">
    <property type="entry name" value="Probable_transposase_24"/>
</dbReference>
<proteinExistence type="predicted"/>
<evidence type="ECO:0000256" key="1">
    <source>
        <dbReference type="SAM" id="Coils"/>
    </source>
</evidence>
<evidence type="ECO:0000313" key="4">
    <source>
        <dbReference type="Proteomes" id="UP000593562"/>
    </source>
</evidence>
<sequence length="225" mass="25463">MEEELGRKPTVANLFMRIHMKKNKMWVDTKSGMTYNKFTDKMSQLEASQSIGEGSCSGDQHADHPLPSELDLWKETVGGKRKGRLYGLGLQSTVVSDASSGHSSFSNHWDEDEYIQEKVRTHVSSLSAELNTQLETERNGRAELAVRLESLQQENIQYKRLHSKTMKKINKTNKMVSLFFKQMNVKAIHGASTLSQLSLDEDECEDDEDEGGDEEDEGVESEDDE</sequence>
<name>A0A7J7DGN1_TRIWF</name>
<reference evidence="3 4" key="1">
    <citation type="journal article" date="2020" name="Nat. Commun.">
        <title>Genome of Tripterygium wilfordii and identification of cytochrome P450 involved in triptolide biosynthesis.</title>
        <authorList>
            <person name="Tu L."/>
            <person name="Su P."/>
            <person name="Zhang Z."/>
            <person name="Gao L."/>
            <person name="Wang J."/>
            <person name="Hu T."/>
            <person name="Zhou J."/>
            <person name="Zhang Y."/>
            <person name="Zhao Y."/>
            <person name="Liu Y."/>
            <person name="Song Y."/>
            <person name="Tong Y."/>
            <person name="Lu Y."/>
            <person name="Yang J."/>
            <person name="Xu C."/>
            <person name="Jia M."/>
            <person name="Peters R.J."/>
            <person name="Huang L."/>
            <person name="Gao W."/>
        </authorList>
    </citation>
    <scope>NUCLEOTIDE SEQUENCE [LARGE SCALE GENOMIC DNA]</scope>
    <source>
        <strain evidence="4">cv. XIE 37</strain>
        <tissue evidence="3">Leaf</tissue>
    </source>
</reference>
<dbReference type="InParanoid" id="A0A7J7DGN1"/>
<accession>A0A7J7DGN1</accession>
<dbReference type="Proteomes" id="UP000593562">
    <property type="component" value="Unassembled WGS sequence"/>
</dbReference>
<evidence type="ECO:0000256" key="2">
    <source>
        <dbReference type="SAM" id="MobiDB-lite"/>
    </source>
</evidence>
<keyword evidence="4" id="KW-1185">Reference proteome</keyword>
<dbReference type="EMBL" id="JAAARO010000007">
    <property type="protein sequence ID" value="KAF5745501.1"/>
    <property type="molecule type" value="Genomic_DNA"/>
</dbReference>
<dbReference type="Pfam" id="PF03004">
    <property type="entry name" value="Transposase_24"/>
    <property type="match status" value="1"/>
</dbReference>
<feature type="region of interest" description="Disordered" evidence="2">
    <location>
        <begin position="194"/>
        <end position="225"/>
    </location>
</feature>
<protein>
    <submittedName>
        <fullName evidence="3">Uncharacterized protein</fullName>
    </submittedName>
</protein>
<feature type="compositionally biased region" description="Acidic residues" evidence="2">
    <location>
        <begin position="199"/>
        <end position="225"/>
    </location>
</feature>
<feature type="coiled-coil region" evidence="1">
    <location>
        <begin position="134"/>
        <end position="161"/>
    </location>
</feature>
<comment type="caution">
    <text evidence="3">The sequence shown here is derived from an EMBL/GenBank/DDBJ whole genome shotgun (WGS) entry which is preliminary data.</text>
</comment>